<keyword evidence="7" id="KW-1185">Reference proteome</keyword>
<dbReference type="PANTHER" id="PTHR14002">
    <property type="entry name" value="ENDOGLIN/TGF-BETA RECEPTOR TYPE III"/>
    <property type="match status" value="1"/>
</dbReference>
<reference evidence="6 7" key="1">
    <citation type="submission" date="2024-02" db="EMBL/GenBank/DDBJ databases">
        <authorList>
            <person name="Daric V."/>
            <person name="Darras S."/>
        </authorList>
    </citation>
    <scope>NUCLEOTIDE SEQUENCE [LARGE SCALE GENOMIC DNA]</scope>
</reference>
<feature type="signal peptide" evidence="4">
    <location>
        <begin position="1"/>
        <end position="21"/>
    </location>
</feature>
<evidence type="ECO:0000256" key="4">
    <source>
        <dbReference type="SAM" id="SignalP"/>
    </source>
</evidence>
<gene>
    <name evidence="6" type="ORF">CVLEPA_LOCUS28213</name>
</gene>
<evidence type="ECO:0000259" key="5">
    <source>
        <dbReference type="PROSITE" id="PS51034"/>
    </source>
</evidence>
<protein>
    <recommendedName>
        <fullName evidence="5">ZP domain-containing protein</fullName>
    </recommendedName>
</protein>
<feature type="chain" id="PRO_5045706076" description="ZP domain-containing protein" evidence="4">
    <location>
        <begin position="22"/>
        <end position="497"/>
    </location>
</feature>
<evidence type="ECO:0000313" key="6">
    <source>
        <dbReference type="EMBL" id="CAK8694885.1"/>
    </source>
</evidence>
<name>A0ABP0GTL7_CLALP</name>
<keyword evidence="2" id="KW-1015">Disulfide bond</keyword>
<keyword evidence="1 4" id="KW-0732">Signal</keyword>
<evidence type="ECO:0000313" key="7">
    <source>
        <dbReference type="Proteomes" id="UP001642483"/>
    </source>
</evidence>
<comment type="caution">
    <text evidence="6">The sequence shown here is derived from an EMBL/GenBank/DDBJ whole genome shotgun (WGS) entry which is preliminary data.</text>
</comment>
<dbReference type="PROSITE" id="PS51034">
    <property type="entry name" value="ZP_2"/>
    <property type="match status" value="1"/>
</dbReference>
<feature type="domain" description="ZP" evidence="5">
    <location>
        <begin position="118"/>
        <end position="390"/>
    </location>
</feature>
<evidence type="ECO:0000256" key="3">
    <source>
        <dbReference type="SAM" id="Phobius"/>
    </source>
</evidence>
<keyword evidence="3" id="KW-0472">Membrane</keyword>
<proteinExistence type="predicted"/>
<organism evidence="6 7">
    <name type="scientific">Clavelina lepadiformis</name>
    <name type="common">Light-bulb sea squirt</name>
    <name type="synonym">Ascidia lepadiformis</name>
    <dbReference type="NCBI Taxonomy" id="159417"/>
    <lineage>
        <taxon>Eukaryota</taxon>
        <taxon>Metazoa</taxon>
        <taxon>Chordata</taxon>
        <taxon>Tunicata</taxon>
        <taxon>Ascidiacea</taxon>
        <taxon>Aplousobranchia</taxon>
        <taxon>Clavelinidae</taxon>
        <taxon>Clavelina</taxon>
    </lineage>
</organism>
<dbReference type="InterPro" id="IPR001507">
    <property type="entry name" value="ZP_dom"/>
</dbReference>
<dbReference type="EMBL" id="CAWYQH010000141">
    <property type="protein sequence ID" value="CAK8694885.1"/>
    <property type="molecule type" value="Genomic_DNA"/>
</dbReference>
<feature type="transmembrane region" description="Helical" evidence="3">
    <location>
        <begin position="464"/>
        <end position="487"/>
    </location>
</feature>
<keyword evidence="3" id="KW-0812">Transmembrane</keyword>
<evidence type="ECO:0000256" key="2">
    <source>
        <dbReference type="ARBA" id="ARBA00023157"/>
    </source>
</evidence>
<sequence length="497" mass="53798">MMMKIPVLLLLSFFVVSVVDSTSRGVRQVIPGSPTCANVICPTGRRCVQGACVCNQGYEGAGCKSPVTTPATPSVCTSTSCLNGCQCVPSCRHSDGYYCVSSAGFIGKYCNIPVPDLVCASDRIEVKVSQSFVQDLQISGNGIYLFLASNYIPGSVVQDACKATLPTSGVYAFTVPLPFSLCGLRRTTDPSGKIVVSGEVWFNLVRSLYDMPLPVLRFSCVYASEYNVVTSLQPTIDTVRASYEGEILMNTAVQLCKTPSCPSDCPQLFSVNQGAVYTVSEMIHVSMSVNFATPQPFAANAPNPNDMAIVKQMYLSCSSTPGQQDILLIDNGCESTLLRSRITRESVDRTVCVSFRVPRMFNCSVMYIHAKLNLVPKNSLTPCPYGNGYYSPSLGRRRRASGLRFPENSTTSVKIGPIFILEGSRGSPLSEVFPQNNTMVLRDAVYPSRLTTPPSRQESLTEHYGVVAASIVGVLALVVLVLFVAFISRSGYRTPKM</sequence>
<dbReference type="Proteomes" id="UP001642483">
    <property type="component" value="Unassembled WGS sequence"/>
</dbReference>
<dbReference type="SMART" id="SM00241">
    <property type="entry name" value="ZP"/>
    <property type="match status" value="1"/>
</dbReference>
<keyword evidence="3" id="KW-1133">Transmembrane helix</keyword>
<dbReference type="PANTHER" id="PTHR14002:SF20">
    <property type="entry name" value="ZONA PELLUCIDA-LIKE DOMAIN-CONTAINING PROTEIN 1"/>
    <property type="match status" value="1"/>
</dbReference>
<evidence type="ECO:0000256" key="1">
    <source>
        <dbReference type="ARBA" id="ARBA00022729"/>
    </source>
</evidence>
<accession>A0ABP0GTL7</accession>